<dbReference type="Gene3D" id="3.40.50.2020">
    <property type="match status" value="1"/>
</dbReference>
<dbReference type="EMBL" id="AEUX02000007">
    <property type="protein sequence ID" value="EHI69031.1"/>
    <property type="molecule type" value="Genomic_DNA"/>
</dbReference>
<dbReference type="SUPFAM" id="SSF53271">
    <property type="entry name" value="PRTase-like"/>
    <property type="match status" value="1"/>
</dbReference>
<protein>
    <submittedName>
        <fullName evidence="2">ComF family protein</fullName>
    </submittedName>
</protein>
<evidence type="ECO:0000313" key="2">
    <source>
        <dbReference type="EMBL" id="EHI69031.1"/>
    </source>
</evidence>
<gene>
    <name evidence="2" type="ORF">STRIC_1703</name>
</gene>
<dbReference type="PANTHER" id="PTHR47505">
    <property type="entry name" value="DNA UTILIZATION PROTEIN YHGH"/>
    <property type="match status" value="1"/>
</dbReference>
<comment type="caution">
    <text evidence="2">The sequence shown here is derived from an EMBL/GenBank/DDBJ whole genome shotgun (WGS) entry which is preliminary data.</text>
</comment>
<dbReference type="STRING" id="764299.STRIC_1703"/>
<proteinExistence type="inferred from homology"/>
<organism evidence="2 3">
    <name type="scientific">Streptococcus ictaluri 707-05</name>
    <dbReference type="NCBI Taxonomy" id="764299"/>
    <lineage>
        <taxon>Bacteria</taxon>
        <taxon>Bacillati</taxon>
        <taxon>Bacillota</taxon>
        <taxon>Bacilli</taxon>
        <taxon>Lactobacillales</taxon>
        <taxon>Streptococcaceae</taxon>
        <taxon>Streptococcus</taxon>
    </lineage>
</organism>
<dbReference type="eggNOG" id="COG1040">
    <property type="taxonomic scope" value="Bacteria"/>
</dbReference>
<dbReference type="InterPro" id="IPR051910">
    <property type="entry name" value="ComF/GntX_DNA_util-trans"/>
</dbReference>
<dbReference type="AlphaFoldDB" id="G5K4I2"/>
<name>G5K4I2_9STRE</name>
<keyword evidence="3" id="KW-1185">Reference proteome</keyword>
<dbReference type="InterPro" id="IPR029057">
    <property type="entry name" value="PRTase-like"/>
</dbReference>
<dbReference type="CDD" id="cd06223">
    <property type="entry name" value="PRTases_typeI"/>
    <property type="match status" value="1"/>
</dbReference>
<accession>G5K4I2</accession>
<reference evidence="2 3" key="1">
    <citation type="journal article" date="2014" name="Int. J. Syst. Evol. Microbiol.">
        <title>Phylogenomics and the dynamic genome evolution of the genus Streptococcus.</title>
        <authorList>
            <consortium name="The Broad Institute Genome Sequencing Platform"/>
            <person name="Richards V.P."/>
            <person name="Palmer S.R."/>
            <person name="Pavinski Bitar P.D."/>
            <person name="Qin X."/>
            <person name="Weinstock G.M."/>
            <person name="Highlander S.K."/>
            <person name="Town C.D."/>
            <person name="Burne R.A."/>
            <person name="Stanhope M.J."/>
        </authorList>
    </citation>
    <scope>NUCLEOTIDE SEQUENCE [LARGE SCALE GENOMIC DNA]</scope>
    <source>
        <strain evidence="2 3">707-05</strain>
    </source>
</reference>
<sequence>MRCLLCQESCRQELSLIDLFLFRNQKNPICTKCQLQFKKIDSTYCPSCYKPNQKSICQDCIDWKKKGYLPSHRALYAYDSAMKEYFQKYKFQGDYILKKVFAKDIENLIKKNYSDYTIVPVPVSQVRLSERGFNQVSALLDETNCIYQNLFVRLDDSRQSSKSKKERQIAEGTYYLNQTKELPQKILIFDDIYTTGNTIVSLKKNSVAMVARRLRVSLLHVKTCKFS</sequence>
<dbReference type="InterPro" id="IPR000836">
    <property type="entry name" value="PRTase_dom"/>
</dbReference>
<dbReference type="Proteomes" id="UP000003330">
    <property type="component" value="Unassembled WGS sequence"/>
</dbReference>
<evidence type="ECO:0000256" key="1">
    <source>
        <dbReference type="ARBA" id="ARBA00008007"/>
    </source>
</evidence>
<dbReference type="PANTHER" id="PTHR47505:SF1">
    <property type="entry name" value="DNA UTILIZATION PROTEIN YHGH"/>
    <property type="match status" value="1"/>
</dbReference>
<dbReference type="RefSeq" id="WP_008089971.1">
    <property type="nucleotide sequence ID" value="NZ_AEUX02000007.1"/>
</dbReference>
<evidence type="ECO:0000313" key="3">
    <source>
        <dbReference type="Proteomes" id="UP000003330"/>
    </source>
</evidence>
<comment type="similarity">
    <text evidence="1">Belongs to the ComF/GntX family.</text>
</comment>